<accession>A0A1U7EUH8</accession>
<dbReference type="SUPFAM" id="SSF49764">
    <property type="entry name" value="HSP20-like chaperones"/>
    <property type="match status" value="1"/>
</dbReference>
<feature type="domain" description="SHSP" evidence="4">
    <location>
        <begin position="25"/>
        <end position="143"/>
    </location>
</feature>
<dbReference type="PANTHER" id="PTHR11527">
    <property type="entry name" value="HEAT-SHOCK PROTEIN 20 FAMILY MEMBER"/>
    <property type="match status" value="1"/>
</dbReference>
<dbReference type="InterPro" id="IPR002068">
    <property type="entry name" value="A-crystallin/Hsp20_dom"/>
</dbReference>
<gene>
    <name evidence="5" type="primary">hsp20B</name>
    <name evidence="5" type="ordered locus">NP_1078A</name>
</gene>
<dbReference type="EnsemblBacteria" id="CAI48630">
    <property type="protein sequence ID" value="CAI48630"/>
    <property type="gene ID" value="NP_1078A"/>
</dbReference>
<sequence>MTRNPFEELERMFDRMSSQLEPLDDELLGGSAPVDLEDRGDAYVVTVDVPGFDEGDIDVELAGETLTISATKTESNVAADEETDGDGSRYLRRERSQQSVSRSVRLPEAVDETACEATYRNGVLTVTLPKVDADTDGHSIPVE</sequence>
<dbReference type="EMBL" id="CR936257">
    <property type="protein sequence ID" value="CAI48630.1"/>
    <property type="molecule type" value="Genomic_DNA"/>
</dbReference>
<dbReference type="PROSITE" id="PS01031">
    <property type="entry name" value="SHSP"/>
    <property type="match status" value="1"/>
</dbReference>
<dbReference type="AlphaFoldDB" id="A0A1U7EUH8"/>
<evidence type="ECO:0000256" key="1">
    <source>
        <dbReference type="PROSITE-ProRule" id="PRU00285"/>
    </source>
</evidence>
<feature type="region of interest" description="Disordered" evidence="3">
    <location>
        <begin position="72"/>
        <end position="105"/>
    </location>
</feature>
<dbReference type="InterPro" id="IPR008978">
    <property type="entry name" value="HSP20-like_chaperone"/>
</dbReference>
<dbReference type="HOGENOM" id="CLU_046737_8_8_2"/>
<evidence type="ECO:0000313" key="6">
    <source>
        <dbReference type="Proteomes" id="UP000002698"/>
    </source>
</evidence>
<organism evidence="5 6">
    <name type="scientific">Natronomonas pharaonis (strain ATCC 35678 / DSM 2160 / CIP 103997 / JCM 8858 / NBRC 14720 / NCIMB 2260 / Gabara)</name>
    <name type="common">Halobacterium pharaonis</name>
    <dbReference type="NCBI Taxonomy" id="348780"/>
    <lineage>
        <taxon>Archaea</taxon>
        <taxon>Methanobacteriati</taxon>
        <taxon>Methanobacteriota</taxon>
        <taxon>Stenosarchaea group</taxon>
        <taxon>Halobacteria</taxon>
        <taxon>Halobacteriales</taxon>
        <taxon>Natronomonadaceae</taxon>
        <taxon>Natronomonas</taxon>
    </lineage>
</organism>
<dbReference type="eggNOG" id="arCOG01832">
    <property type="taxonomic scope" value="Archaea"/>
</dbReference>
<comment type="similarity">
    <text evidence="1 2">Belongs to the small heat shock protein (HSP20) family.</text>
</comment>
<keyword evidence="6" id="KW-1185">Reference proteome</keyword>
<reference evidence="5 6" key="1">
    <citation type="journal article" date="2005" name="Genome Res.">
        <title>Living with two extremes: conclusions from the genome sequence of Natronomonas pharaonis.</title>
        <authorList>
            <person name="Falb M."/>
            <person name="Pfeiffer F."/>
            <person name="Palm P."/>
            <person name="Rodewald K."/>
            <person name="Hickmann V."/>
            <person name="Tittor J."/>
            <person name="Oesterhelt D."/>
        </authorList>
    </citation>
    <scope>NUCLEOTIDE SEQUENCE [LARGE SCALE GENOMIC DNA]</scope>
    <source>
        <strain evidence="6">ATCC 35678 / DSM 2160 / CIP 103997 / JCM 8858 / NBRC 14720 / NCIMB 2260 / Gabara</strain>
    </source>
</reference>
<dbReference type="GeneID" id="3702830"/>
<dbReference type="RefSeq" id="WP_011322266.1">
    <property type="nucleotide sequence ID" value="NC_007426.1"/>
</dbReference>
<name>A0A1U7EUH8_NATPD</name>
<dbReference type="STRING" id="348780.NP_1078A"/>
<dbReference type="OrthoDB" id="198277at2157"/>
<dbReference type="Gene3D" id="2.60.40.790">
    <property type="match status" value="1"/>
</dbReference>
<dbReference type="InterPro" id="IPR031107">
    <property type="entry name" value="Small_HSP"/>
</dbReference>
<evidence type="ECO:0000256" key="3">
    <source>
        <dbReference type="SAM" id="MobiDB-lite"/>
    </source>
</evidence>
<protein>
    <submittedName>
        <fullName evidence="5">Hsp20-type molecular chaperone</fullName>
    </submittedName>
</protein>
<evidence type="ECO:0000313" key="5">
    <source>
        <dbReference type="EMBL" id="CAI48630.1"/>
    </source>
</evidence>
<dbReference type="Pfam" id="PF00011">
    <property type="entry name" value="HSP20"/>
    <property type="match status" value="1"/>
</dbReference>
<evidence type="ECO:0000256" key="2">
    <source>
        <dbReference type="RuleBase" id="RU003616"/>
    </source>
</evidence>
<dbReference type="Proteomes" id="UP000002698">
    <property type="component" value="Chromosome"/>
</dbReference>
<proteinExistence type="inferred from homology"/>
<evidence type="ECO:0000259" key="4">
    <source>
        <dbReference type="PROSITE" id="PS01031"/>
    </source>
</evidence>
<feature type="compositionally biased region" description="Basic and acidic residues" evidence="3">
    <location>
        <begin position="86"/>
        <end position="96"/>
    </location>
</feature>
<dbReference type="KEGG" id="nph:NP_1078A"/>